<dbReference type="GO" id="GO:0016020">
    <property type="term" value="C:membrane"/>
    <property type="evidence" value="ECO:0007669"/>
    <property type="project" value="InterPro"/>
</dbReference>
<dbReference type="PANTHER" id="PTHR47653:SF1">
    <property type="entry name" value="DELETED IN MALIGNANT BRAIN TUMORS 1 PROTEIN"/>
    <property type="match status" value="1"/>
</dbReference>
<proteinExistence type="predicted"/>
<dbReference type="PROSITE" id="PS50287">
    <property type="entry name" value="SRCR_2"/>
    <property type="match status" value="1"/>
</dbReference>
<keyword evidence="9" id="KW-1185">Reference proteome</keyword>
<dbReference type="Proteomes" id="UP000270296">
    <property type="component" value="Unassembled WGS sequence"/>
</dbReference>
<feature type="signal peptide" evidence="6">
    <location>
        <begin position="1"/>
        <end position="17"/>
    </location>
</feature>
<dbReference type="AlphaFoldDB" id="A0A183IJD5"/>
<reference evidence="10" key="1">
    <citation type="submission" date="2016-06" db="UniProtKB">
        <authorList>
            <consortium name="WormBaseParasite"/>
        </authorList>
    </citation>
    <scope>IDENTIFICATION</scope>
</reference>
<evidence type="ECO:0000313" key="9">
    <source>
        <dbReference type="Proteomes" id="UP000270296"/>
    </source>
</evidence>
<protein>
    <submittedName>
        <fullName evidence="10">SRCR domain-containing protein</fullName>
    </submittedName>
</protein>
<evidence type="ECO:0000256" key="5">
    <source>
        <dbReference type="PROSITE-ProRule" id="PRU00196"/>
    </source>
</evidence>
<dbReference type="Gene3D" id="3.10.250.10">
    <property type="entry name" value="SRCR-like domain"/>
    <property type="match status" value="1"/>
</dbReference>
<dbReference type="SUPFAM" id="SSF56487">
    <property type="entry name" value="SRCR-like"/>
    <property type="match status" value="1"/>
</dbReference>
<dbReference type="PANTHER" id="PTHR47653">
    <property type="entry name" value="PROTEIN BARK BEETLE"/>
    <property type="match status" value="1"/>
</dbReference>
<dbReference type="GO" id="GO:0045217">
    <property type="term" value="P:cell-cell junction maintenance"/>
    <property type="evidence" value="ECO:0007669"/>
    <property type="project" value="TreeGrafter"/>
</dbReference>
<evidence type="ECO:0000256" key="1">
    <source>
        <dbReference type="ARBA" id="ARBA00022729"/>
    </source>
</evidence>
<feature type="domain" description="SRCR" evidence="7">
    <location>
        <begin position="162"/>
        <end position="264"/>
    </location>
</feature>
<dbReference type="SMART" id="SM00202">
    <property type="entry name" value="SR"/>
    <property type="match status" value="1"/>
</dbReference>
<dbReference type="WBParaSite" id="SBAD_0000390101-mRNA-1">
    <property type="protein sequence ID" value="SBAD_0000390101-mRNA-1"/>
    <property type="gene ID" value="SBAD_0000390101"/>
</dbReference>
<keyword evidence="2" id="KW-0677">Repeat</keyword>
<dbReference type="PROSITE" id="PS51257">
    <property type="entry name" value="PROKAR_LIPOPROTEIN"/>
    <property type="match status" value="1"/>
</dbReference>
<dbReference type="InterPro" id="IPR053243">
    <property type="entry name" value="SJ_maturation_regulator"/>
</dbReference>
<sequence length="738" mass="83104">MLVIKVALALFTFVVLGCQPGKKLPHQLLENSTSNDSESNVSSKPQELVTVVKERLLLDIPRKDKKQTGISRIFGKQLTSNTTLHRRNSPFEVLYNLVIPSSLRLTIEQGVVLRFKANASITVRGVLIANGTKQRPIQMIADDAAKRWKGLFFNSVGNTFDVRLDKSLYYDQGFLQIYDGVEWRYACGRYWIEANSRVACRQMGFEHGETDGEVHIDRFSDFHQDFSNSSMNCTGKEDHLKHCEVGPMICSVDQCQSVIRLKCSKLRGIYTETSVLNFVNVSSSEYGVVVRGLMPKMQNVYSVNSRYNGFTFDLHYIPTAGSVQIFDSMAVNSGLNGFSVKLSFPVYEKSLGFVLDKVTSIRSGKTGIAIAGRGTANSRYAMKIVHTDCQEFFEVGLQNCNITQQWRDAALLVDSICRTVLYFDNNSFWENYNGAIGFGRISKCQISVTNNLFYKNKGNVIRFHQLLSKNNIIFEGNRFDLNYLNALTPPQAALHIVYRGNAQDLSNLAVINNSFRKNTLTNIISLKLIDGAQVTSKTGLTFQFHRNSLTENLSPVVMFVDVPTAAISWNVFANPFSDYELMSGVAKTKSDLQAAYNYWGTGDEIRAQERLYDRRMNSSLMAINIMPMIKDEQQLKDIKRANRSRFVLDFFDGVFENGSFEVPERTQPFLIRNSITIGPGAVVTISPGNVLEFLPHTSFLIHGTLTAKGRPEKPIIFRSASNRPWLGIIFEEEGKLSF</sequence>
<keyword evidence="1 6" id="KW-0732">Signal</keyword>
<dbReference type="InterPro" id="IPR001190">
    <property type="entry name" value="SRCR"/>
</dbReference>
<gene>
    <name evidence="8" type="ORF">SBAD_LOCUS3731</name>
</gene>
<evidence type="ECO:0000313" key="8">
    <source>
        <dbReference type="EMBL" id="VDP02181.1"/>
    </source>
</evidence>
<dbReference type="OrthoDB" id="5790562at2759"/>
<evidence type="ECO:0000256" key="2">
    <source>
        <dbReference type="ARBA" id="ARBA00022737"/>
    </source>
</evidence>
<evidence type="ECO:0000259" key="7">
    <source>
        <dbReference type="PROSITE" id="PS50287"/>
    </source>
</evidence>
<organism evidence="10">
    <name type="scientific">Soboliphyme baturini</name>
    <dbReference type="NCBI Taxonomy" id="241478"/>
    <lineage>
        <taxon>Eukaryota</taxon>
        <taxon>Metazoa</taxon>
        <taxon>Ecdysozoa</taxon>
        <taxon>Nematoda</taxon>
        <taxon>Enoplea</taxon>
        <taxon>Dorylaimia</taxon>
        <taxon>Dioctophymatida</taxon>
        <taxon>Dioctophymatoidea</taxon>
        <taxon>Soboliphymatidae</taxon>
        <taxon>Soboliphyme</taxon>
    </lineage>
</organism>
<dbReference type="EMBL" id="UZAM01007917">
    <property type="protein sequence ID" value="VDP02181.1"/>
    <property type="molecule type" value="Genomic_DNA"/>
</dbReference>
<evidence type="ECO:0000256" key="4">
    <source>
        <dbReference type="ARBA" id="ARBA00023180"/>
    </source>
</evidence>
<dbReference type="InterPro" id="IPR036772">
    <property type="entry name" value="SRCR-like_dom_sf"/>
</dbReference>
<comment type="caution">
    <text evidence="5">Lacks conserved residue(s) required for the propagation of feature annotation.</text>
</comment>
<keyword evidence="4" id="KW-0325">Glycoprotein</keyword>
<accession>A0A183IJD5</accession>
<reference evidence="8 9" key="2">
    <citation type="submission" date="2018-11" db="EMBL/GenBank/DDBJ databases">
        <authorList>
            <consortium name="Pathogen Informatics"/>
        </authorList>
    </citation>
    <scope>NUCLEOTIDE SEQUENCE [LARGE SCALE GENOMIC DNA]</scope>
</reference>
<evidence type="ECO:0000256" key="3">
    <source>
        <dbReference type="ARBA" id="ARBA00023157"/>
    </source>
</evidence>
<keyword evidence="3 5" id="KW-1015">Disulfide bond</keyword>
<feature type="chain" id="PRO_5043140036" evidence="6">
    <location>
        <begin position="18"/>
        <end position="738"/>
    </location>
</feature>
<evidence type="ECO:0000313" key="10">
    <source>
        <dbReference type="WBParaSite" id="SBAD_0000390101-mRNA-1"/>
    </source>
</evidence>
<feature type="disulfide bond" evidence="5">
    <location>
        <begin position="233"/>
        <end position="243"/>
    </location>
</feature>
<name>A0A183IJD5_9BILA</name>
<dbReference type="Pfam" id="PF00530">
    <property type="entry name" value="SRCR"/>
    <property type="match status" value="1"/>
</dbReference>
<evidence type="ECO:0000256" key="6">
    <source>
        <dbReference type="SAM" id="SignalP"/>
    </source>
</evidence>